<evidence type="ECO:0000256" key="5">
    <source>
        <dbReference type="ARBA" id="ARBA00022777"/>
    </source>
</evidence>
<dbReference type="AlphaFoldDB" id="A0A1I6I4P3"/>
<dbReference type="EC" id="2.7.13.3" evidence="2"/>
<keyword evidence="9" id="KW-1185">Reference proteome</keyword>
<dbReference type="InterPro" id="IPR035965">
    <property type="entry name" value="PAS-like_dom_sf"/>
</dbReference>
<accession>A0A1I6I4P3</accession>
<dbReference type="Gene3D" id="3.30.450.20">
    <property type="entry name" value="PAS domain"/>
    <property type="match status" value="1"/>
</dbReference>
<evidence type="ECO:0000313" key="9">
    <source>
        <dbReference type="Proteomes" id="UP000243250"/>
    </source>
</evidence>
<keyword evidence="4" id="KW-0547">Nucleotide-binding</keyword>
<evidence type="ECO:0000259" key="7">
    <source>
        <dbReference type="PROSITE" id="PS50109"/>
    </source>
</evidence>
<dbReference type="PANTHER" id="PTHR44936:SF10">
    <property type="entry name" value="SENSOR PROTEIN RSTB"/>
    <property type="match status" value="1"/>
</dbReference>
<gene>
    <name evidence="8" type="ORF">SAMN04488124_2821</name>
</gene>
<evidence type="ECO:0000256" key="6">
    <source>
        <dbReference type="ARBA" id="ARBA00022840"/>
    </source>
</evidence>
<keyword evidence="6" id="KW-0067">ATP-binding</keyword>
<proteinExistence type="predicted"/>
<dbReference type="Proteomes" id="UP000243250">
    <property type="component" value="Unassembled WGS sequence"/>
</dbReference>
<dbReference type="InterPro" id="IPR003594">
    <property type="entry name" value="HATPase_dom"/>
</dbReference>
<comment type="catalytic activity">
    <reaction evidence="1">
        <text>ATP + protein L-histidine = ADP + protein N-phospho-L-histidine.</text>
        <dbReference type="EC" id="2.7.13.3"/>
    </reaction>
</comment>
<dbReference type="Pfam" id="PF02518">
    <property type="entry name" value="HATPase_c"/>
    <property type="match status" value="1"/>
</dbReference>
<evidence type="ECO:0000256" key="2">
    <source>
        <dbReference type="ARBA" id="ARBA00012438"/>
    </source>
</evidence>
<dbReference type="SUPFAM" id="SSF55785">
    <property type="entry name" value="PYP-like sensor domain (PAS domain)"/>
    <property type="match status" value="1"/>
</dbReference>
<dbReference type="CDD" id="cd16936">
    <property type="entry name" value="HATPase_RsbW-like"/>
    <property type="match status" value="1"/>
</dbReference>
<feature type="domain" description="Histidine kinase" evidence="7">
    <location>
        <begin position="277"/>
        <end position="479"/>
    </location>
</feature>
<sequence>MTSDEASPPLRVVRLHPAGGDETADRELDVDLSEADVVVADGISEGVDRCDGTVDCVVSPYELTDGTADDLFDRLPESGSPPVVLVVDGGDGTVPAAAVTAPFADVVRRDRPDFGPRLADAVRDVVPDRTNPRVVGAHPTEASEMDAWKANLFDHLFTEIPLHVFVKDRTGRHVVVSEGPVESRIHRESSAYLGRRDVDGVVPDAEARGPYEDDLSVVATGEPILEKEEHFAETDRWFVTSKVPWRADGEIVGLVGIAEEITSQKDRERQLRITNHVVRHNMRNKLNIVVGRAALLANEEPSGHLDSILSAAEDLLGLIDEQQVILGIMVGDPDPRPIDLSAVVRRVVRSVSDDYPDAEVTCRVDSDAVVSATENVHYAVSELVENAVVHADDPAPEVTVTVEAVGDDVSLRVADAGPPIPRFEVEILTDRQPIDQISHSSGLGLWVVRWVVKHADGTVSFAERETGGNEVTVTFDRAAEHEP</sequence>
<evidence type="ECO:0000256" key="4">
    <source>
        <dbReference type="ARBA" id="ARBA00022741"/>
    </source>
</evidence>
<dbReference type="InterPro" id="IPR036890">
    <property type="entry name" value="HATPase_C_sf"/>
</dbReference>
<dbReference type="STRING" id="555875.SAMN04488124_2821"/>
<name>A0A1I6I4P3_9EURY</name>
<dbReference type="InterPro" id="IPR050980">
    <property type="entry name" value="2C_sensor_his_kinase"/>
</dbReference>
<protein>
    <recommendedName>
        <fullName evidence="2">histidine kinase</fullName>
        <ecNumber evidence="2">2.7.13.3</ecNumber>
    </recommendedName>
</protein>
<dbReference type="RefSeq" id="WP_089882059.1">
    <property type="nucleotide sequence ID" value="NZ_FOYS01000004.1"/>
</dbReference>
<dbReference type="Pfam" id="PF08448">
    <property type="entry name" value="PAS_4"/>
    <property type="match status" value="1"/>
</dbReference>
<evidence type="ECO:0000256" key="1">
    <source>
        <dbReference type="ARBA" id="ARBA00000085"/>
    </source>
</evidence>
<keyword evidence="5 8" id="KW-0418">Kinase</keyword>
<keyword evidence="3" id="KW-0808">Transferase</keyword>
<dbReference type="EMBL" id="FOYS01000004">
    <property type="protein sequence ID" value="SFR61716.1"/>
    <property type="molecule type" value="Genomic_DNA"/>
</dbReference>
<dbReference type="GO" id="GO:0004673">
    <property type="term" value="F:protein histidine kinase activity"/>
    <property type="evidence" value="ECO:0007669"/>
    <property type="project" value="UniProtKB-EC"/>
</dbReference>
<organism evidence="8 9">
    <name type="scientific">Halogeometricum limi</name>
    <dbReference type="NCBI Taxonomy" id="555875"/>
    <lineage>
        <taxon>Archaea</taxon>
        <taxon>Methanobacteriati</taxon>
        <taxon>Methanobacteriota</taxon>
        <taxon>Stenosarchaea group</taxon>
        <taxon>Halobacteria</taxon>
        <taxon>Halobacteriales</taxon>
        <taxon>Haloferacaceae</taxon>
        <taxon>Halogeometricum</taxon>
    </lineage>
</organism>
<dbReference type="PANTHER" id="PTHR44936">
    <property type="entry name" value="SENSOR PROTEIN CREC"/>
    <property type="match status" value="1"/>
</dbReference>
<dbReference type="InterPro" id="IPR005467">
    <property type="entry name" value="His_kinase_dom"/>
</dbReference>
<evidence type="ECO:0000313" key="8">
    <source>
        <dbReference type="EMBL" id="SFR61716.1"/>
    </source>
</evidence>
<dbReference type="Gene3D" id="3.30.565.10">
    <property type="entry name" value="Histidine kinase-like ATPase, C-terminal domain"/>
    <property type="match status" value="1"/>
</dbReference>
<dbReference type="PROSITE" id="PS50109">
    <property type="entry name" value="HIS_KIN"/>
    <property type="match status" value="1"/>
</dbReference>
<evidence type="ECO:0000256" key="3">
    <source>
        <dbReference type="ARBA" id="ARBA00022679"/>
    </source>
</evidence>
<dbReference type="SUPFAM" id="SSF55874">
    <property type="entry name" value="ATPase domain of HSP90 chaperone/DNA topoisomerase II/histidine kinase"/>
    <property type="match status" value="1"/>
</dbReference>
<dbReference type="SMART" id="SM00387">
    <property type="entry name" value="HATPase_c"/>
    <property type="match status" value="1"/>
</dbReference>
<dbReference type="InterPro" id="IPR013656">
    <property type="entry name" value="PAS_4"/>
</dbReference>
<reference evidence="9" key="1">
    <citation type="submission" date="2016-10" db="EMBL/GenBank/DDBJ databases">
        <authorList>
            <person name="Varghese N."/>
            <person name="Submissions S."/>
        </authorList>
    </citation>
    <scope>NUCLEOTIDE SEQUENCE [LARGE SCALE GENOMIC DNA]</scope>
    <source>
        <strain evidence="9">CGMCC 1.8711</strain>
    </source>
</reference>
<dbReference type="GO" id="GO:0005524">
    <property type="term" value="F:ATP binding"/>
    <property type="evidence" value="ECO:0007669"/>
    <property type="project" value="UniProtKB-KW"/>
</dbReference>
<dbReference type="OrthoDB" id="106630at2157"/>